<dbReference type="InterPro" id="IPR015421">
    <property type="entry name" value="PyrdxlP-dep_Trfase_major"/>
</dbReference>
<comment type="similarity">
    <text evidence="5">Belongs to the class-II pyridoxal-phosphate-dependent aminotransferase family. MalY/PatB cystathionine beta-lyase subfamily.</text>
</comment>
<dbReference type="GO" id="GO:0030170">
    <property type="term" value="F:pyridoxal phosphate binding"/>
    <property type="evidence" value="ECO:0007669"/>
    <property type="project" value="InterPro"/>
</dbReference>
<dbReference type="EC" id="4.4.1.13" evidence="2"/>
<dbReference type="SUPFAM" id="SSF53383">
    <property type="entry name" value="PLP-dependent transferases"/>
    <property type="match status" value="1"/>
</dbReference>
<dbReference type="RefSeq" id="WP_175370428.1">
    <property type="nucleotide sequence ID" value="NZ_JABWCS010000193.1"/>
</dbReference>
<evidence type="ECO:0000256" key="3">
    <source>
        <dbReference type="ARBA" id="ARBA00022898"/>
    </source>
</evidence>
<dbReference type="Gene3D" id="3.90.1150.10">
    <property type="entry name" value="Aspartate Aminotransferase, domain 1"/>
    <property type="match status" value="1"/>
</dbReference>
<dbReference type="NCBIfam" id="TIGR04350">
    <property type="entry name" value="C_S_lyase_PatB"/>
    <property type="match status" value="1"/>
</dbReference>
<organism evidence="7 8">
    <name type="scientific">Paenibacillus agri</name>
    <dbReference type="NCBI Taxonomy" id="2744309"/>
    <lineage>
        <taxon>Bacteria</taxon>
        <taxon>Bacillati</taxon>
        <taxon>Bacillota</taxon>
        <taxon>Bacilli</taxon>
        <taxon>Bacillales</taxon>
        <taxon>Paenibacillaceae</taxon>
        <taxon>Paenibacillus</taxon>
    </lineage>
</organism>
<dbReference type="InterPro" id="IPR015422">
    <property type="entry name" value="PyrdxlP-dep_Trfase_small"/>
</dbReference>
<comment type="caution">
    <text evidence="7">The sequence shown here is derived from an EMBL/GenBank/DDBJ whole genome shotgun (WGS) entry which is preliminary data.</text>
</comment>
<dbReference type="GO" id="GO:0047804">
    <property type="term" value="F:cysteine-S-conjugate beta-lyase activity"/>
    <property type="evidence" value="ECO:0007669"/>
    <property type="project" value="UniProtKB-EC"/>
</dbReference>
<name>A0A850EEV4_9BACL</name>
<dbReference type="InterPro" id="IPR027619">
    <property type="entry name" value="C-S_lyase_PatB-like"/>
</dbReference>
<keyword evidence="4" id="KW-0456">Lyase</keyword>
<dbReference type="InterPro" id="IPR004839">
    <property type="entry name" value="Aminotransferase_I/II_large"/>
</dbReference>
<dbReference type="AlphaFoldDB" id="A0A850EEV4"/>
<keyword evidence="7" id="KW-0032">Aminotransferase</keyword>
<proteinExistence type="inferred from homology"/>
<evidence type="ECO:0000313" key="7">
    <source>
        <dbReference type="EMBL" id="NUU59803.1"/>
    </source>
</evidence>
<evidence type="ECO:0000259" key="6">
    <source>
        <dbReference type="Pfam" id="PF00155"/>
    </source>
</evidence>
<dbReference type="Gene3D" id="3.40.640.10">
    <property type="entry name" value="Type I PLP-dependent aspartate aminotransferase-like (Major domain)"/>
    <property type="match status" value="1"/>
</dbReference>
<dbReference type="PANTHER" id="PTHR43525">
    <property type="entry name" value="PROTEIN MALY"/>
    <property type="match status" value="1"/>
</dbReference>
<accession>A0A850EEV4</accession>
<comment type="cofactor">
    <cofactor evidence="1">
        <name>pyridoxal 5'-phosphate</name>
        <dbReference type="ChEBI" id="CHEBI:597326"/>
    </cofactor>
</comment>
<keyword evidence="3" id="KW-0663">Pyridoxal phosphate</keyword>
<evidence type="ECO:0000256" key="4">
    <source>
        <dbReference type="ARBA" id="ARBA00023239"/>
    </source>
</evidence>
<dbReference type="EMBL" id="JABWCS010000193">
    <property type="protein sequence ID" value="NUU59803.1"/>
    <property type="molecule type" value="Genomic_DNA"/>
</dbReference>
<reference evidence="7" key="1">
    <citation type="submission" date="2020-06" db="EMBL/GenBank/DDBJ databases">
        <title>Paenibacillus sp. nov., isolated from soil.</title>
        <authorList>
            <person name="Seo Y.L."/>
        </authorList>
    </citation>
    <scope>NUCLEOTIDE SEQUENCE [LARGE SCALE GENOMIC DNA]</scope>
    <source>
        <strain evidence="7">JW14</strain>
    </source>
</reference>
<dbReference type="CDD" id="cd00609">
    <property type="entry name" value="AAT_like"/>
    <property type="match status" value="1"/>
</dbReference>
<dbReference type="Proteomes" id="UP000564806">
    <property type="component" value="Unassembled WGS sequence"/>
</dbReference>
<protein>
    <recommendedName>
        <fullName evidence="2">cysteine-S-conjugate beta-lyase</fullName>
        <ecNumber evidence="2">4.4.1.13</ecNumber>
    </recommendedName>
</protein>
<dbReference type="PANTHER" id="PTHR43525:SF1">
    <property type="entry name" value="PROTEIN MALY"/>
    <property type="match status" value="1"/>
</dbReference>
<dbReference type="Pfam" id="PF00155">
    <property type="entry name" value="Aminotran_1_2"/>
    <property type="match status" value="1"/>
</dbReference>
<evidence type="ECO:0000313" key="8">
    <source>
        <dbReference type="Proteomes" id="UP000564806"/>
    </source>
</evidence>
<evidence type="ECO:0000256" key="1">
    <source>
        <dbReference type="ARBA" id="ARBA00001933"/>
    </source>
</evidence>
<keyword evidence="7" id="KW-0808">Transferase</keyword>
<evidence type="ECO:0000256" key="2">
    <source>
        <dbReference type="ARBA" id="ARBA00012224"/>
    </source>
</evidence>
<dbReference type="GO" id="GO:0008483">
    <property type="term" value="F:transaminase activity"/>
    <property type="evidence" value="ECO:0007669"/>
    <property type="project" value="UniProtKB-KW"/>
</dbReference>
<evidence type="ECO:0000256" key="5">
    <source>
        <dbReference type="ARBA" id="ARBA00037974"/>
    </source>
</evidence>
<gene>
    <name evidence="7" type="ORF">HPT30_05465</name>
</gene>
<dbReference type="InterPro" id="IPR015424">
    <property type="entry name" value="PyrdxlP-dep_Trfase"/>
</dbReference>
<sequence length="393" mass="44536">MKYDFDRVINRRNTGSVKWDECGKLFGNENILPLWVADMDFESPPAVKEALLRRAELGLYGYSISDDSYQGSIISWFERRHDWELKREWIVNSPGVVVSLGLCVELFSAPGDGVIIQTPVYRPFYDVIEMNGRTLVKNPLLQQGGRYEMDYEGLERLMQDGAKLMILCSPHNPVGRIWERDELLRLGELCLQYGVTVISDGIHCDMEFEGHKYVSFAGLSPELADITVTALSVTKTFNSPGLQTSFIVASNPVLRRKFKRRLDALGLHNIGYFAAEVVKAAYNESEDWLEELIQYIAGNVKYATDYLERYLPQIGITRPDGTYLLWIDCRALGLDVPGLKKLMYKEAQIAFQEGSIFGTEGEGYLRINLACPRSTLQEALERFVRAVGTINAQ</sequence>
<keyword evidence="8" id="KW-1185">Reference proteome</keyword>
<feature type="domain" description="Aminotransferase class I/classII large" evidence="6">
    <location>
        <begin position="31"/>
        <end position="383"/>
    </location>
</feature>
<dbReference type="InterPro" id="IPR051798">
    <property type="entry name" value="Class-II_PLP-Dep_Aminotrans"/>
</dbReference>